<feature type="compositionally biased region" description="Acidic residues" evidence="2">
    <location>
        <begin position="27"/>
        <end position="54"/>
    </location>
</feature>
<keyword evidence="4" id="KW-1185">Reference proteome</keyword>
<sequence length="812" mass="93405">MADEPATEQQERDDSAGDSPSASSSDYDSENSSDDYDDGGYDSADDESEDDDSPETNFRRFAEALDSNREGEEEDDRDILYPEDLFDFPRDPEKWREEDLRELWADAPVEMTKPGWDPVWADEDDWEVVREEVNAGRDPPIAPFYLPYRKFYPVIPDNHHDIANPKAVIEELDRIEEFLKWVSYVFEDGSSYEGTVWDDLAHGKGVYVAEEGLVRYEGEWLQNQMEGHGVVEVEIPGVEPVPGSKLEAKMRAEGRIISRDFMSPEDRKWLEMDIEDSLLLAGRMREIPFYERKEWIEIFGEKPEKGRYRYAGQWKHGRMHGCGVYEVNERIIYGRFYFGQHVEDSTGCDSDVSALHAGIAEVAAAKARMFVNKPDGMVREERGPYGDPQHPYFYDDDDVWMAPGFINQFYDVPDYWKTYVQEVDQEREMWLNSFYKAPLRLPMPSELEYWWSKDNNDTEFVLINKEPEPDPEDPSKLIYTEDPLIYHTPTGRIINYVEDEKYGVRLFWQPLVKKEEDVDPDKAKFLPLGYDEFYGRSAPVEVEKKGGLRGMIASVQNIVKPFFDRLEHWAEEKKKTSEIKLELIEKELELIEAEISLEEALEDLDMELKRKQEEEEKRAVAGKDQDGSFASAVKDEAVSDNDEEEDDDDVEVEPTSFGTVTQGKADNDTNPKDNKPGKSPFSSLSLSITSPALLAMVPTTLQESFLSWRSRCPSGPEQSIYTTRQCMSVEKRLYSVKFRRRINQIANLRAVQRRQTCIMKKGCSSLNSLACILSAHTVCHRQMDQTNQRSDGIDNLGILCLQIPVADALALT</sequence>
<accession>A0AAQ3QJY7</accession>
<dbReference type="Pfam" id="PF02493">
    <property type="entry name" value="MORN"/>
    <property type="match status" value="3"/>
</dbReference>
<evidence type="ECO:0000256" key="2">
    <source>
        <dbReference type="SAM" id="MobiDB-lite"/>
    </source>
</evidence>
<proteinExistence type="predicted"/>
<name>A0AAQ3QJY7_9LILI</name>
<feature type="compositionally biased region" description="Basic and acidic residues" evidence="2">
    <location>
        <begin position="665"/>
        <end position="676"/>
    </location>
</feature>
<dbReference type="AlphaFoldDB" id="A0AAQ3QJY7"/>
<protein>
    <submittedName>
        <fullName evidence="3">Protein TIC 100 isoform X2</fullName>
    </submittedName>
</protein>
<feature type="region of interest" description="Disordered" evidence="2">
    <location>
        <begin position="1"/>
        <end position="84"/>
    </location>
</feature>
<feature type="compositionally biased region" description="Low complexity" evidence="2">
    <location>
        <begin position="17"/>
        <end position="26"/>
    </location>
</feature>
<feature type="compositionally biased region" description="Basic and acidic residues" evidence="2">
    <location>
        <begin position="57"/>
        <end position="70"/>
    </location>
</feature>
<dbReference type="InterPro" id="IPR003409">
    <property type="entry name" value="MORN"/>
</dbReference>
<dbReference type="PANTHER" id="PTHR43215">
    <property type="entry name" value="RADIAL SPOKE HEAD 1 HOMOLOG"/>
    <property type="match status" value="1"/>
</dbReference>
<feature type="compositionally biased region" description="Acidic residues" evidence="2">
    <location>
        <begin position="638"/>
        <end position="652"/>
    </location>
</feature>
<evidence type="ECO:0000256" key="1">
    <source>
        <dbReference type="ARBA" id="ARBA00022737"/>
    </source>
</evidence>
<dbReference type="Gene3D" id="2.20.110.10">
    <property type="entry name" value="Histone H3 K4-specific methyltransferase SET7/9 N-terminal domain"/>
    <property type="match status" value="1"/>
</dbReference>
<dbReference type="SMART" id="SM00698">
    <property type="entry name" value="MORN"/>
    <property type="match status" value="3"/>
</dbReference>
<organism evidence="3 4">
    <name type="scientific">Canna indica</name>
    <name type="common">Indian-shot</name>
    <dbReference type="NCBI Taxonomy" id="4628"/>
    <lineage>
        <taxon>Eukaryota</taxon>
        <taxon>Viridiplantae</taxon>
        <taxon>Streptophyta</taxon>
        <taxon>Embryophyta</taxon>
        <taxon>Tracheophyta</taxon>
        <taxon>Spermatophyta</taxon>
        <taxon>Magnoliopsida</taxon>
        <taxon>Liliopsida</taxon>
        <taxon>Zingiberales</taxon>
        <taxon>Cannaceae</taxon>
        <taxon>Canna</taxon>
    </lineage>
</organism>
<feature type="compositionally biased region" description="Basic and acidic residues" evidence="2">
    <location>
        <begin position="612"/>
        <end position="626"/>
    </location>
</feature>
<evidence type="ECO:0000313" key="3">
    <source>
        <dbReference type="EMBL" id="WOL15516.1"/>
    </source>
</evidence>
<dbReference type="SUPFAM" id="SSF82185">
    <property type="entry name" value="Histone H3 K4-specific methyltransferase SET7/9 N-terminal domain"/>
    <property type="match status" value="1"/>
</dbReference>
<keyword evidence="1" id="KW-0677">Repeat</keyword>
<evidence type="ECO:0000313" key="4">
    <source>
        <dbReference type="Proteomes" id="UP001327560"/>
    </source>
</evidence>
<gene>
    <name evidence="3" type="ORF">Cni_G24297</name>
</gene>
<dbReference type="EMBL" id="CP136896">
    <property type="protein sequence ID" value="WOL15516.1"/>
    <property type="molecule type" value="Genomic_DNA"/>
</dbReference>
<dbReference type="PANTHER" id="PTHR43215:SF13">
    <property type="entry name" value="PROTEIN TIC 100"/>
    <property type="match status" value="1"/>
</dbReference>
<dbReference type="GO" id="GO:0016020">
    <property type="term" value="C:membrane"/>
    <property type="evidence" value="ECO:0007669"/>
    <property type="project" value="UniProtKB-ARBA"/>
</dbReference>
<dbReference type="Proteomes" id="UP001327560">
    <property type="component" value="Chromosome 7"/>
</dbReference>
<reference evidence="3 4" key="1">
    <citation type="submission" date="2023-10" db="EMBL/GenBank/DDBJ databases">
        <title>Chromosome-scale genome assembly provides insights into flower coloration mechanisms of Canna indica.</title>
        <authorList>
            <person name="Li C."/>
        </authorList>
    </citation>
    <scope>NUCLEOTIDE SEQUENCE [LARGE SCALE GENOMIC DNA]</scope>
    <source>
        <tissue evidence="3">Flower</tissue>
    </source>
</reference>
<feature type="region of interest" description="Disordered" evidence="2">
    <location>
        <begin position="612"/>
        <end position="682"/>
    </location>
</feature>